<dbReference type="Gene3D" id="1.10.10.2830">
    <property type="match status" value="1"/>
</dbReference>
<reference evidence="2 3" key="1">
    <citation type="submission" date="2024-04" db="EMBL/GenBank/DDBJ databases">
        <title>Complete genome sequence of Nguyenibacter vanlangesis HBCM-1154, a strain capable of nitrogen fixation, IAA production, and phosphorus solubilization isolated from sugarcane soil.</title>
        <authorList>
            <person name="MY HANH P."/>
        </authorList>
    </citation>
    <scope>NUCLEOTIDE SEQUENCE [LARGE SCALE GENOMIC DNA]</scope>
    <source>
        <strain evidence="2 3">HBCM 1154</strain>
    </source>
</reference>
<dbReference type="InterPro" id="IPR003115">
    <property type="entry name" value="ParB_N"/>
</dbReference>
<dbReference type="PANTHER" id="PTHR33375">
    <property type="entry name" value="CHROMOSOME-PARTITIONING PROTEIN PARB-RELATED"/>
    <property type="match status" value="1"/>
</dbReference>
<keyword evidence="3" id="KW-1185">Reference proteome</keyword>
<dbReference type="PANTHER" id="PTHR33375:SF1">
    <property type="entry name" value="CHROMOSOME-PARTITIONING PROTEIN PARB-RELATED"/>
    <property type="match status" value="1"/>
</dbReference>
<evidence type="ECO:0000313" key="3">
    <source>
        <dbReference type="Proteomes" id="UP001449795"/>
    </source>
</evidence>
<dbReference type="SUPFAM" id="SSF110849">
    <property type="entry name" value="ParB/Sulfiredoxin"/>
    <property type="match status" value="1"/>
</dbReference>
<dbReference type="InterPro" id="IPR050336">
    <property type="entry name" value="Chromosome_partition/occlusion"/>
</dbReference>
<evidence type="ECO:0000313" key="2">
    <source>
        <dbReference type="EMBL" id="XAE41673.1"/>
    </source>
</evidence>
<feature type="domain" description="ParB-like N-terminal" evidence="1">
    <location>
        <begin position="20"/>
        <end position="117"/>
    </location>
</feature>
<sequence length="285" mass="30636">MTETFNSLLAKGVFKKNKLYTIRLADLRVEPGFNLRDPADVQSPAIDPLVNFILAGGSLPPLEVRVDPDGTVYIVDGHRRHAAYSIAATAGHPVEWVDTIPFRGNTIDATARIIECASGEPLTPLQKAFGYHRMEQAGLSANDIAIRFSVTRQSVDGLLLLAKAEPGIHDLVRAGTVSAAIAADVIRTHGDKALAYLTGQVERATSQGKKKVTASTMGKALPRRLTETLAAVTENFCASLPQDVAEVILSPADVAEEKTVPVKVSELAALLKAHAEIMEFKTKHQ</sequence>
<dbReference type="InterPro" id="IPR036086">
    <property type="entry name" value="ParB/Sulfiredoxin_sf"/>
</dbReference>
<dbReference type="SMART" id="SM00470">
    <property type="entry name" value="ParB"/>
    <property type="match status" value="1"/>
</dbReference>
<dbReference type="Proteomes" id="UP001449795">
    <property type="component" value="Chromosome"/>
</dbReference>
<evidence type="ECO:0000259" key="1">
    <source>
        <dbReference type="SMART" id="SM00470"/>
    </source>
</evidence>
<organism evidence="2 3">
    <name type="scientific">Nguyenibacter vanlangensis</name>
    <dbReference type="NCBI Taxonomy" id="1216886"/>
    <lineage>
        <taxon>Bacteria</taxon>
        <taxon>Pseudomonadati</taxon>
        <taxon>Pseudomonadota</taxon>
        <taxon>Alphaproteobacteria</taxon>
        <taxon>Acetobacterales</taxon>
        <taxon>Acetobacteraceae</taxon>
        <taxon>Nguyenibacter</taxon>
    </lineage>
</organism>
<accession>A0ABZ3D1P0</accession>
<proteinExistence type="predicted"/>
<gene>
    <name evidence="2" type="ORF">AAC691_15460</name>
</gene>
<name>A0ABZ3D1P0_9PROT</name>
<dbReference type="CDD" id="cd16387">
    <property type="entry name" value="ParB_N_Srx"/>
    <property type="match status" value="1"/>
</dbReference>
<protein>
    <submittedName>
        <fullName evidence="2">ParB N-terminal domain-containing protein</fullName>
    </submittedName>
</protein>
<dbReference type="RefSeq" id="WP_342627550.1">
    <property type="nucleotide sequence ID" value="NZ_CP152276.1"/>
</dbReference>
<dbReference type="EMBL" id="CP152276">
    <property type="protein sequence ID" value="XAE41673.1"/>
    <property type="molecule type" value="Genomic_DNA"/>
</dbReference>
<dbReference type="SUPFAM" id="SSF109709">
    <property type="entry name" value="KorB DNA-binding domain-like"/>
    <property type="match status" value="1"/>
</dbReference>